<accession>A0A1X1XEK6</accession>
<protein>
    <submittedName>
        <fullName evidence="1">Uncharacterized protein</fullName>
    </submittedName>
</protein>
<dbReference type="AlphaFoldDB" id="A0A1X1XEK6"/>
<dbReference type="OrthoDB" id="5194356at2"/>
<reference evidence="1 2" key="1">
    <citation type="submission" date="2016-01" db="EMBL/GenBank/DDBJ databases">
        <title>The new phylogeny of the genus Mycobacterium.</title>
        <authorList>
            <person name="Tarcisio F."/>
            <person name="Conor M."/>
            <person name="Antonella G."/>
            <person name="Elisabetta G."/>
            <person name="Giulia F.S."/>
            <person name="Sara T."/>
            <person name="Anna F."/>
            <person name="Clotilde B."/>
            <person name="Roberto B."/>
            <person name="Veronica D.S."/>
            <person name="Fabio R."/>
            <person name="Monica P."/>
            <person name="Olivier J."/>
            <person name="Enrico T."/>
            <person name="Nicola S."/>
        </authorList>
    </citation>
    <scope>NUCLEOTIDE SEQUENCE [LARGE SCALE GENOMIC DNA]</scope>
    <source>
        <strain evidence="1 2">DSM 45166</strain>
    </source>
</reference>
<dbReference type="InterPro" id="IPR046164">
    <property type="entry name" value="DUF6166"/>
</dbReference>
<dbReference type="Proteomes" id="UP000193487">
    <property type="component" value="Unassembled WGS sequence"/>
</dbReference>
<organism evidence="1 2">
    <name type="scientific">Mycobacterium kyorinense</name>
    <dbReference type="NCBI Taxonomy" id="487514"/>
    <lineage>
        <taxon>Bacteria</taxon>
        <taxon>Bacillati</taxon>
        <taxon>Actinomycetota</taxon>
        <taxon>Actinomycetes</taxon>
        <taxon>Mycobacteriales</taxon>
        <taxon>Mycobacteriaceae</taxon>
        <taxon>Mycobacterium</taxon>
    </lineage>
</organism>
<keyword evidence="2" id="KW-1185">Reference proteome</keyword>
<sequence>MSIIYRGYAPENHAGGRMVTVWDDNRFISVLPHIVKHSPPGFSWGYAGSGPAELARCVLIHALELAPDCDECGGHGCWWCDGGYTEPSPAMYQQFKFDRIAGLPRDEGWEITESEVKAWAAAWRSSHPQEAQRRTTLGGN</sequence>
<gene>
    <name evidence="1" type="ORF">AWC14_15370</name>
</gene>
<dbReference type="RefSeq" id="WP_085241503.1">
    <property type="nucleotide sequence ID" value="NZ_LQPE01000168.1"/>
</dbReference>
<dbReference type="Pfam" id="PF19663">
    <property type="entry name" value="DUF6166"/>
    <property type="match status" value="1"/>
</dbReference>
<comment type="caution">
    <text evidence="1">The sequence shown here is derived from an EMBL/GenBank/DDBJ whole genome shotgun (WGS) entry which is preliminary data.</text>
</comment>
<name>A0A1X1XEK6_9MYCO</name>
<evidence type="ECO:0000313" key="2">
    <source>
        <dbReference type="Proteomes" id="UP000193487"/>
    </source>
</evidence>
<proteinExistence type="predicted"/>
<dbReference type="EMBL" id="LQPE01000168">
    <property type="protein sequence ID" value="ORV97219.1"/>
    <property type="molecule type" value="Genomic_DNA"/>
</dbReference>
<evidence type="ECO:0000313" key="1">
    <source>
        <dbReference type="EMBL" id="ORV97219.1"/>
    </source>
</evidence>